<accession>A0AAW1VKR7</accession>
<dbReference type="AlphaFoldDB" id="A0AAW1VKR7"/>
<organism evidence="1 2">
    <name type="scientific">Rubus argutus</name>
    <name type="common">Southern blackberry</name>
    <dbReference type="NCBI Taxonomy" id="59490"/>
    <lineage>
        <taxon>Eukaryota</taxon>
        <taxon>Viridiplantae</taxon>
        <taxon>Streptophyta</taxon>
        <taxon>Embryophyta</taxon>
        <taxon>Tracheophyta</taxon>
        <taxon>Spermatophyta</taxon>
        <taxon>Magnoliopsida</taxon>
        <taxon>eudicotyledons</taxon>
        <taxon>Gunneridae</taxon>
        <taxon>Pentapetalae</taxon>
        <taxon>rosids</taxon>
        <taxon>fabids</taxon>
        <taxon>Rosales</taxon>
        <taxon>Rosaceae</taxon>
        <taxon>Rosoideae</taxon>
        <taxon>Rosoideae incertae sedis</taxon>
        <taxon>Rubus</taxon>
    </lineage>
</organism>
<reference evidence="1 2" key="1">
    <citation type="journal article" date="2023" name="G3 (Bethesda)">
        <title>A chromosome-length genome assembly and annotation of blackberry (Rubus argutus, cv. 'Hillquist').</title>
        <authorList>
            <person name="Bruna T."/>
            <person name="Aryal R."/>
            <person name="Dudchenko O."/>
            <person name="Sargent D.J."/>
            <person name="Mead D."/>
            <person name="Buti M."/>
            <person name="Cavallini A."/>
            <person name="Hytonen T."/>
            <person name="Andres J."/>
            <person name="Pham M."/>
            <person name="Weisz D."/>
            <person name="Mascagni F."/>
            <person name="Usai G."/>
            <person name="Natali L."/>
            <person name="Bassil N."/>
            <person name="Fernandez G.E."/>
            <person name="Lomsadze A."/>
            <person name="Armour M."/>
            <person name="Olukolu B."/>
            <person name="Poorten T."/>
            <person name="Britton C."/>
            <person name="Davik J."/>
            <person name="Ashrafi H."/>
            <person name="Aiden E.L."/>
            <person name="Borodovsky M."/>
            <person name="Worthington M."/>
        </authorList>
    </citation>
    <scope>NUCLEOTIDE SEQUENCE [LARGE SCALE GENOMIC DNA]</scope>
    <source>
        <strain evidence="1">PI 553951</strain>
    </source>
</reference>
<sequence>MARGGRKKWQNKTVYICTAEYKNNFETRYAIHSIHLTDLLSREEETRADETKGDYSANSNKGGNLHIVDSINSSLIPRGMHCGVFGSQILFAGGRDFYPGKRGETSRKIYVFETDPTVDPNPEIREYNPCFLQGKRDPFLVELKGNLYALGGVYAGSTVYESPCFEVFCKKTQRWYPKCNPPFFNEHVYLCGHRPPYLSCAIAGTKILVSCPNKPEVFCYDAAKLRCNDLGEWKILSGSDYGLPFIGNALVLDLEDGTNILFSSQFFHWYILRHHHKIDRGIVPYRMTINDSDSRISIKPIKTKALGREVVPPVFWSPTTSHSFVHLGGRKICCVLASQISAEDGNSIDKMLIAFITFEFRCTTKSNDDDDDDDEFSVDNLTTRICEYDFSNESASSDIYHATLVGCFQR</sequence>
<dbReference type="Proteomes" id="UP001457282">
    <property type="component" value="Unassembled WGS sequence"/>
</dbReference>
<proteinExistence type="predicted"/>
<gene>
    <name evidence="1" type="ORF">M0R45_000696</name>
</gene>
<dbReference type="InterPro" id="IPR015915">
    <property type="entry name" value="Kelch-typ_b-propeller"/>
</dbReference>
<keyword evidence="2" id="KW-1185">Reference proteome</keyword>
<dbReference type="SUPFAM" id="SSF117281">
    <property type="entry name" value="Kelch motif"/>
    <property type="match status" value="1"/>
</dbReference>
<dbReference type="Pfam" id="PF07893">
    <property type="entry name" value="DUF1668"/>
    <property type="match status" value="1"/>
</dbReference>
<evidence type="ECO:0000313" key="1">
    <source>
        <dbReference type="EMBL" id="KAK9904473.1"/>
    </source>
</evidence>
<dbReference type="InterPro" id="IPR012871">
    <property type="entry name" value="DUF1668_ORYSA"/>
</dbReference>
<evidence type="ECO:0000313" key="2">
    <source>
        <dbReference type="Proteomes" id="UP001457282"/>
    </source>
</evidence>
<name>A0AAW1VKR7_RUBAR</name>
<dbReference type="EMBL" id="JBEDUW010000197">
    <property type="protein sequence ID" value="KAK9904473.1"/>
    <property type="molecule type" value="Genomic_DNA"/>
</dbReference>
<protein>
    <submittedName>
        <fullName evidence="1">Uncharacterized protein</fullName>
    </submittedName>
</protein>
<comment type="caution">
    <text evidence="1">The sequence shown here is derived from an EMBL/GenBank/DDBJ whole genome shotgun (WGS) entry which is preliminary data.</text>
</comment>